<comment type="caution">
    <text evidence="9">The sequence shown here is derived from an EMBL/GenBank/DDBJ whole genome shotgun (WGS) entry which is preliminary data.</text>
</comment>
<dbReference type="STRING" id="109895.A0A507E427"/>
<dbReference type="Pfam" id="PF13741">
    <property type="entry name" value="MRP-S25"/>
    <property type="match status" value="1"/>
</dbReference>
<protein>
    <recommendedName>
        <fullName evidence="6">Small ribosomal subunit protein mS23</fullName>
    </recommendedName>
    <alternativeName>
        <fullName evidence="7">37S ribosomal protein S25, mitochondrial</fullName>
    </alternativeName>
</protein>
<evidence type="ECO:0000256" key="6">
    <source>
        <dbReference type="ARBA" id="ARBA00035137"/>
    </source>
</evidence>
<keyword evidence="5" id="KW-0687">Ribonucleoprotein</keyword>
<evidence type="ECO:0000256" key="2">
    <source>
        <dbReference type="ARBA" id="ARBA00009864"/>
    </source>
</evidence>
<evidence type="ECO:0000256" key="5">
    <source>
        <dbReference type="ARBA" id="ARBA00023274"/>
    </source>
</evidence>
<dbReference type="InterPro" id="IPR016939">
    <property type="entry name" value="Ribosomal_mS23_fun"/>
</dbReference>
<organism evidence="9 10">
    <name type="scientific">Powellomyces hirtus</name>
    <dbReference type="NCBI Taxonomy" id="109895"/>
    <lineage>
        <taxon>Eukaryota</taxon>
        <taxon>Fungi</taxon>
        <taxon>Fungi incertae sedis</taxon>
        <taxon>Chytridiomycota</taxon>
        <taxon>Chytridiomycota incertae sedis</taxon>
        <taxon>Chytridiomycetes</taxon>
        <taxon>Spizellomycetales</taxon>
        <taxon>Powellomycetaceae</taxon>
        <taxon>Powellomyces</taxon>
    </lineage>
</organism>
<gene>
    <name evidence="9" type="ORF">PhCBS80983_g03016</name>
</gene>
<keyword evidence="4" id="KW-0496">Mitochondrion</keyword>
<keyword evidence="10" id="KW-1185">Reference proteome</keyword>
<name>A0A507E427_9FUNG</name>
<feature type="compositionally biased region" description="Basic and acidic residues" evidence="8">
    <location>
        <begin position="276"/>
        <end position="299"/>
    </location>
</feature>
<dbReference type="PANTHER" id="PTHR37799:SF1">
    <property type="entry name" value="SMALL RIBOSOMAL SUBUNIT PROTEIN MS23"/>
    <property type="match status" value="1"/>
</dbReference>
<dbReference type="EMBL" id="QEAQ01000034">
    <property type="protein sequence ID" value="TPX58584.1"/>
    <property type="molecule type" value="Genomic_DNA"/>
</dbReference>
<accession>A0A507E427</accession>
<evidence type="ECO:0000256" key="4">
    <source>
        <dbReference type="ARBA" id="ARBA00023128"/>
    </source>
</evidence>
<evidence type="ECO:0000256" key="8">
    <source>
        <dbReference type="SAM" id="MobiDB-lite"/>
    </source>
</evidence>
<reference evidence="9 10" key="1">
    <citation type="journal article" date="2019" name="Sci. Rep.">
        <title>Comparative genomics of chytrid fungi reveal insights into the obligate biotrophic and pathogenic lifestyle of Synchytrium endobioticum.</title>
        <authorList>
            <person name="van de Vossenberg B.T.L.H."/>
            <person name="Warris S."/>
            <person name="Nguyen H.D.T."/>
            <person name="van Gent-Pelzer M.P.E."/>
            <person name="Joly D.L."/>
            <person name="van de Geest H.C."/>
            <person name="Bonants P.J.M."/>
            <person name="Smith D.S."/>
            <person name="Levesque C.A."/>
            <person name="van der Lee T.A.J."/>
        </authorList>
    </citation>
    <scope>NUCLEOTIDE SEQUENCE [LARGE SCALE GENOMIC DNA]</scope>
    <source>
        <strain evidence="9 10">CBS 809.83</strain>
    </source>
</reference>
<comment type="subcellular location">
    <subcellularLocation>
        <location evidence="1">Mitochondrion</location>
    </subcellularLocation>
</comment>
<sequence length="311" mass="35891">MAPPLRNNPYTLCKNIDRLASAGRVRNRPAWYKAVSLYPPARFVPKGVNPVEVGQFQPVTIGSAHATSAIQQQPKDLYKRGNPRTYRPQYVSSVPLITYPEDELRQAFYRWHPLELHRPRTLVEDENTLRWKDWSTIWGGKHADGTPAKVHVTGESVVQHTLYLMQRPEKLGGPLIRHEAYQEALRAFYAAREQLDQAAQVRREQMQLAAETAAKEEEAQLAMEQLEKGEESMEAVDLPTEQDKADKLYWAKRPKTARFVEWENEQLAESAEYEEEQRAARSMQEEMRRRMEQYEKRNLGGDMDVDSSAAP</sequence>
<comment type="similarity">
    <text evidence="2">Belongs to the mitochondrion-specific ribosomal protein mS23 family.</text>
</comment>
<dbReference type="PANTHER" id="PTHR37799">
    <property type="entry name" value="37S RIBOSOMAL PROTEIN S25, MITOCHONDRIAL"/>
    <property type="match status" value="1"/>
</dbReference>
<dbReference type="GO" id="GO:0003735">
    <property type="term" value="F:structural constituent of ribosome"/>
    <property type="evidence" value="ECO:0007669"/>
    <property type="project" value="InterPro"/>
</dbReference>
<evidence type="ECO:0000313" key="10">
    <source>
        <dbReference type="Proteomes" id="UP000318582"/>
    </source>
</evidence>
<keyword evidence="3" id="KW-0689">Ribosomal protein</keyword>
<dbReference type="AlphaFoldDB" id="A0A507E427"/>
<feature type="region of interest" description="Disordered" evidence="8">
    <location>
        <begin position="267"/>
        <end position="311"/>
    </location>
</feature>
<evidence type="ECO:0000256" key="1">
    <source>
        <dbReference type="ARBA" id="ARBA00004173"/>
    </source>
</evidence>
<dbReference type="Proteomes" id="UP000318582">
    <property type="component" value="Unassembled WGS sequence"/>
</dbReference>
<evidence type="ECO:0000256" key="7">
    <source>
        <dbReference type="ARBA" id="ARBA00035421"/>
    </source>
</evidence>
<evidence type="ECO:0000256" key="3">
    <source>
        <dbReference type="ARBA" id="ARBA00022980"/>
    </source>
</evidence>
<proteinExistence type="inferred from homology"/>
<dbReference type="GO" id="GO:0005763">
    <property type="term" value="C:mitochondrial small ribosomal subunit"/>
    <property type="evidence" value="ECO:0007669"/>
    <property type="project" value="InterPro"/>
</dbReference>
<evidence type="ECO:0000313" key="9">
    <source>
        <dbReference type="EMBL" id="TPX58584.1"/>
    </source>
</evidence>